<keyword evidence="3 8" id="KW-1134">Transmembrane beta strand</keyword>
<comment type="similarity">
    <text evidence="8 9">Belongs to the TonB-dependent receptor family.</text>
</comment>
<evidence type="ECO:0000256" key="6">
    <source>
        <dbReference type="ARBA" id="ARBA00023136"/>
    </source>
</evidence>
<dbReference type="STRING" id="913325.N799_08205"/>
<dbReference type="InterPro" id="IPR012910">
    <property type="entry name" value="Plug_dom"/>
</dbReference>
<reference evidence="14 15" key="1">
    <citation type="journal article" date="2015" name="Stand. Genomic Sci.">
        <title>Genomic information of the arsenic-resistant bacterium Lysobacter arseniciresistens type strain ZS79(T) and comparison of Lysobacter draft genomes.</title>
        <authorList>
            <person name="Liu L."/>
            <person name="Zhang S."/>
            <person name="Luo M."/>
            <person name="Wang G."/>
        </authorList>
    </citation>
    <scope>NUCLEOTIDE SEQUENCE [LARGE SCALE GENOMIC DNA]</scope>
    <source>
        <strain evidence="14 15">ZS79</strain>
    </source>
</reference>
<feature type="chain" id="PRO_5001962118" description="TonB-dependent receptor" evidence="11">
    <location>
        <begin position="21"/>
        <end position="702"/>
    </location>
</feature>
<dbReference type="CDD" id="cd01347">
    <property type="entry name" value="ligand_gated_channel"/>
    <property type="match status" value="1"/>
</dbReference>
<dbReference type="Gene3D" id="2.170.130.10">
    <property type="entry name" value="TonB-dependent receptor, plug domain"/>
    <property type="match status" value="1"/>
</dbReference>
<protein>
    <recommendedName>
        <fullName evidence="16">TonB-dependent receptor</fullName>
    </recommendedName>
</protein>
<dbReference type="InterPro" id="IPR039426">
    <property type="entry name" value="TonB-dep_rcpt-like"/>
</dbReference>
<dbReference type="Pfam" id="PF00593">
    <property type="entry name" value="TonB_dep_Rec_b-barrel"/>
    <property type="match status" value="1"/>
</dbReference>
<name>A0A0A0F4J1_9GAMM</name>
<comment type="caution">
    <text evidence="14">The sequence shown here is derived from an EMBL/GenBank/DDBJ whole genome shotgun (WGS) entry which is preliminary data.</text>
</comment>
<evidence type="ECO:0000313" key="15">
    <source>
        <dbReference type="Proteomes" id="UP000029989"/>
    </source>
</evidence>
<dbReference type="InterPro" id="IPR037066">
    <property type="entry name" value="Plug_dom_sf"/>
</dbReference>
<feature type="domain" description="TonB-dependent receptor-like beta-barrel" evidence="12">
    <location>
        <begin position="243"/>
        <end position="667"/>
    </location>
</feature>
<feature type="signal peptide" evidence="11">
    <location>
        <begin position="1"/>
        <end position="20"/>
    </location>
</feature>
<evidence type="ECO:0000256" key="3">
    <source>
        <dbReference type="ARBA" id="ARBA00022452"/>
    </source>
</evidence>
<keyword evidence="5 9" id="KW-0798">TonB box</keyword>
<dbReference type="EMBL" id="AVPT01000003">
    <property type="protein sequence ID" value="KGM57410.1"/>
    <property type="molecule type" value="Genomic_DNA"/>
</dbReference>
<evidence type="ECO:0000259" key="13">
    <source>
        <dbReference type="Pfam" id="PF07715"/>
    </source>
</evidence>
<evidence type="ECO:0000259" key="12">
    <source>
        <dbReference type="Pfam" id="PF00593"/>
    </source>
</evidence>
<evidence type="ECO:0000256" key="11">
    <source>
        <dbReference type="SAM" id="SignalP"/>
    </source>
</evidence>
<dbReference type="PANTHER" id="PTHR30069">
    <property type="entry name" value="TONB-DEPENDENT OUTER MEMBRANE RECEPTOR"/>
    <property type="match status" value="1"/>
</dbReference>
<keyword evidence="6 8" id="KW-0472">Membrane</keyword>
<dbReference type="SUPFAM" id="SSF56935">
    <property type="entry name" value="Porins"/>
    <property type="match status" value="1"/>
</dbReference>
<dbReference type="Pfam" id="PF07715">
    <property type="entry name" value="Plug"/>
    <property type="match status" value="1"/>
</dbReference>
<dbReference type="PANTHER" id="PTHR30069:SF42">
    <property type="entry name" value="FERRIC AEROBACTIN RECEPTOR"/>
    <property type="match status" value="1"/>
</dbReference>
<dbReference type="GO" id="GO:0009279">
    <property type="term" value="C:cell outer membrane"/>
    <property type="evidence" value="ECO:0007669"/>
    <property type="project" value="UniProtKB-SubCell"/>
</dbReference>
<proteinExistence type="inferred from homology"/>
<keyword evidence="4 8" id="KW-0812">Transmembrane</keyword>
<dbReference type="AlphaFoldDB" id="A0A0A0F4J1"/>
<feature type="region of interest" description="Disordered" evidence="10">
    <location>
        <begin position="277"/>
        <end position="298"/>
    </location>
</feature>
<evidence type="ECO:0000256" key="10">
    <source>
        <dbReference type="SAM" id="MobiDB-lite"/>
    </source>
</evidence>
<evidence type="ECO:0000256" key="9">
    <source>
        <dbReference type="RuleBase" id="RU003357"/>
    </source>
</evidence>
<dbReference type="OrthoDB" id="8670144at2"/>
<evidence type="ECO:0000256" key="8">
    <source>
        <dbReference type="PROSITE-ProRule" id="PRU01360"/>
    </source>
</evidence>
<keyword evidence="15" id="KW-1185">Reference proteome</keyword>
<evidence type="ECO:0008006" key="16">
    <source>
        <dbReference type="Google" id="ProtNLM"/>
    </source>
</evidence>
<dbReference type="Proteomes" id="UP000029989">
    <property type="component" value="Unassembled WGS sequence"/>
</dbReference>
<accession>A0A0A0F4J1</accession>
<evidence type="ECO:0000256" key="4">
    <source>
        <dbReference type="ARBA" id="ARBA00022692"/>
    </source>
</evidence>
<keyword evidence="11" id="KW-0732">Signal</keyword>
<sequence length="702" mass="77022">MLRTPLAAALLLAASPATFAQDAATDLDRVVVSASTSRIPNSEAALPNTITVIDQVELQQQLAVTQDISQVLANLIPAFSPPRQKMTSSGESVRGRQPLYMVDGVPQSTPLRDGARDAHTIDPAMIERIEVIHGANALQGIGASGGIINIITKRAPREDGESFHEVTVGASTAMPDEDDGTGYRASYLFGTKQGAFDFVGGLSYAQEGLYYDADGNSIAPEPVQGDLMDANSRNLFAKGDWAIDDQRRLQLTANHYRLEGEGHYAVVDGDYELGIPATATRGDQPLEPPQNESSSASLDYRDHDLAGGQFQAQLFWTRFEGRYGSNAYVDFFNTGSDEIWYDQSQINAEKLGGKFTWSRGYIADLPLRLTLGLDLIRDETEQRQLASDLGWVPPTTYQSISPLLQAEYRLGPVLLTGGLRHERAKLEVDDFVTLPQYGTQSVEGGSPDFSETLPNFGVVWEATRALKFYASYAEGYSVADIGRVLRAVDEPGQSVDTLVSLSPVIADNRELGLDYDDGRWLVHLAAYRSDSDFGSRLAFNTATGSYEVKREATEIEGFEGSVGFQLNDAARLGVAYAQADGRYDSNADGRLDSDLPGANISPDRMTAYWQHQWLPNLSTRVQASHAEDREFETRGVVDSRFEGYTTFDLQANVGLPVGTLALGIENLFDRQYIHYSSQIRPSDEDYFAGRGRVFSASWSHRF</sequence>
<evidence type="ECO:0000256" key="1">
    <source>
        <dbReference type="ARBA" id="ARBA00004571"/>
    </source>
</evidence>
<evidence type="ECO:0000256" key="5">
    <source>
        <dbReference type="ARBA" id="ARBA00023077"/>
    </source>
</evidence>
<comment type="subcellular location">
    <subcellularLocation>
        <location evidence="1 8">Cell outer membrane</location>
        <topology evidence="1 8">Multi-pass membrane protein</topology>
    </subcellularLocation>
</comment>
<evidence type="ECO:0000256" key="2">
    <source>
        <dbReference type="ARBA" id="ARBA00022448"/>
    </source>
</evidence>
<dbReference type="eggNOG" id="COG4771">
    <property type="taxonomic scope" value="Bacteria"/>
</dbReference>
<evidence type="ECO:0000256" key="7">
    <source>
        <dbReference type="ARBA" id="ARBA00023237"/>
    </source>
</evidence>
<dbReference type="InterPro" id="IPR036942">
    <property type="entry name" value="Beta-barrel_TonB_sf"/>
</dbReference>
<dbReference type="GO" id="GO:0015344">
    <property type="term" value="F:siderophore uptake transmembrane transporter activity"/>
    <property type="evidence" value="ECO:0007669"/>
    <property type="project" value="TreeGrafter"/>
</dbReference>
<gene>
    <name evidence="14" type="ORF">N799_08205</name>
</gene>
<evidence type="ECO:0000313" key="14">
    <source>
        <dbReference type="EMBL" id="KGM57410.1"/>
    </source>
</evidence>
<dbReference type="RefSeq" id="WP_036207577.1">
    <property type="nucleotide sequence ID" value="NZ_AVPT01000003.1"/>
</dbReference>
<feature type="domain" description="TonB-dependent receptor plug" evidence="13">
    <location>
        <begin position="45"/>
        <end position="147"/>
    </location>
</feature>
<dbReference type="PROSITE" id="PS52016">
    <property type="entry name" value="TONB_DEPENDENT_REC_3"/>
    <property type="match status" value="1"/>
</dbReference>
<dbReference type="InterPro" id="IPR000531">
    <property type="entry name" value="Beta-barrel_TonB"/>
</dbReference>
<dbReference type="Gene3D" id="2.40.170.20">
    <property type="entry name" value="TonB-dependent receptor, beta-barrel domain"/>
    <property type="match status" value="1"/>
</dbReference>
<organism evidence="14 15">
    <name type="scientific">Lysobacter arseniciresistens ZS79</name>
    <dbReference type="NCBI Taxonomy" id="913325"/>
    <lineage>
        <taxon>Bacteria</taxon>
        <taxon>Pseudomonadati</taxon>
        <taxon>Pseudomonadota</taxon>
        <taxon>Gammaproteobacteria</taxon>
        <taxon>Lysobacterales</taxon>
        <taxon>Lysobacteraceae</taxon>
        <taxon>Novilysobacter</taxon>
    </lineage>
</organism>
<dbReference type="GO" id="GO:0044718">
    <property type="term" value="P:siderophore transmembrane transport"/>
    <property type="evidence" value="ECO:0007669"/>
    <property type="project" value="TreeGrafter"/>
</dbReference>
<keyword evidence="2 8" id="KW-0813">Transport</keyword>
<keyword evidence="7 8" id="KW-0998">Cell outer membrane</keyword>